<feature type="region of interest" description="Disordered" evidence="5">
    <location>
        <begin position="1"/>
        <end position="28"/>
    </location>
</feature>
<keyword evidence="4" id="KW-0233">DNA recombination</keyword>
<evidence type="ECO:0000256" key="4">
    <source>
        <dbReference type="ARBA" id="ARBA00023172"/>
    </source>
</evidence>
<evidence type="ECO:0000256" key="2">
    <source>
        <dbReference type="ARBA" id="ARBA00022578"/>
    </source>
</evidence>
<dbReference type="NCBIfam" id="NF033527">
    <property type="entry name" value="transpos_Tn3"/>
    <property type="match status" value="1"/>
</dbReference>
<evidence type="ECO:0000259" key="7">
    <source>
        <dbReference type="Pfam" id="PF13700"/>
    </source>
</evidence>
<geneLocation type="plasmid" evidence="10">
    <name>LLAP10_pA</name>
</geneLocation>
<dbReference type="EMBL" id="LN614828">
    <property type="protein sequence ID" value="CEG59275.1"/>
    <property type="molecule type" value="Genomic_DNA"/>
</dbReference>
<keyword evidence="9" id="KW-0614">Plasmid</keyword>
<evidence type="ECO:0000313" key="9">
    <source>
        <dbReference type="EMBL" id="CEG59275.1"/>
    </source>
</evidence>
<dbReference type="InterPro" id="IPR025296">
    <property type="entry name" value="DUF4158"/>
</dbReference>
<dbReference type="Pfam" id="PF13700">
    <property type="entry name" value="DUF4158"/>
    <property type="match status" value="1"/>
</dbReference>
<protein>
    <submittedName>
        <fullName evidence="9">Transposase</fullName>
    </submittedName>
</protein>
<feature type="domain" description="Tn3 transposase DDE" evidence="6">
    <location>
        <begin position="601"/>
        <end position="992"/>
    </location>
</feature>
<proteinExistence type="inferred from homology"/>
<evidence type="ECO:0000313" key="8">
    <source>
        <dbReference type="EMBL" id="CEG59187.1"/>
    </source>
</evidence>
<dbReference type="OrthoDB" id="5292689at2"/>
<dbReference type="AlphaFoldDB" id="A0A098GBC8"/>
<gene>
    <name evidence="8" type="ORF">LFA_pA0081</name>
    <name evidence="9" type="ORF">LFA_pA0177</name>
</gene>
<feature type="domain" description="DUF4158" evidence="7">
    <location>
        <begin position="7"/>
        <end position="165"/>
    </location>
</feature>
<dbReference type="Pfam" id="PF01526">
    <property type="entry name" value="DDE_Tnp_Tn3"/>
    <property type="match status" value="1"/>
</dbReference>
<dbReference type="KEGG" id="lfa:LFA_pA0081"/>
<evidence type="ECO:0000256" key="1">
    <source>
        <dbReference type="ARBA" id="ARBA00009402"/>
    </source>
</evidence>
<comment type="similarity">
    <text evidence="1">Belongs to the transposase 7 family.</text>
</comment>
<evidence type="ECO:0000259" key="6">
    <source>
        <dbReference type="Pfam" id="PF01526"/>
    </source>
</evidence>
<dbReference type="GO" id="GO:0006313">
    <property type="term" value="P:DNA transposition"/>
    <property type="evidence" value="ECO:0007669"/>
    <property type="project" value="InterPro"/>
</dbReference>
<sequence length="1016" mass="116250">MRLMDVLPSKEAKRFSQPPTFNGDDRKNHFKVDEPLRESIDNAKQTDSQIGLLLQYGYFKASGKFFTSKSFKSSDIKFVSKILGVAPPTDFLEKYTDRMHQKHRLLILDISGHVDFGSAIQFFEESVADMVDKQMHPRKMFYVLVEQLRQKKIELPSYDRITRTITDKFHDFEKNIIQTMADLISPAQVEALEQLTMTTDNHYDRSLLTRLKVITQSLRPAKIKSGIRSFLIIKKLHEEIIPIIEKLTLSTEATKYYAQWVIKAKTTQIAEMTESHKRHLYLMSFIDHSYKIWQDTLVDMLLKSVQQQLNKAERIVGKMLIDRMPEKNRLTASILSGLDDSQGTVNAVRVVVHDPALSNDDKILKLYQIVPSQEKDAPLSKTDEDSEKLKRQLEAEKTQNDEFDVLSSLSRKLQNRVSDIVKHLKFEACKGAEDLYSAIEHYQSAKKITSTAPDSFLSDLEYTAIHRDEKFNVSLYKAVLFCKIAAAIKCGQISLVYSYRYLSIDSYLISERYWKEHKAHLLEKLGLEQFSDIEAMLPAFRGILDKQFIDVNQGILNGANKYITIQKDGSFSVHTPAVEKPDYDSISLIIGNDRYIPILQMMAEMNTLTTFTSNFKHHKIKGAAGAPNNEIFYAGLFGLASNIGLHKLANTAVGINYNTLSNTVNWYFSLENLHAVNQSLTDLMGKLWLPEKFKREKHLLHTSSDGKKQCVSAESLNANESFKYFGNGKGSSVYRFIDERGILFYSTVFSSSERDAAYVIDGLLHNDAVASNIHSTDTHGYTEMVFAVSHLIGVTFAPRIKDPSAQILVSFSKIKSELTTKGYPIKPTYYVNEHRIRRNWDNILRLIATIKLREHRASTILKRLGEYSNQHPLQEALKEFGRVIKSIFMLKYFDDVELRQTIEKQLNKGELANKFSGAISFADQNILEAHSEDQEISVMCRTIIQNIIILWNYIELTKIIMRSDVDERALLLENILSASILTWRHVNLHGTYDFSNLLSANDPDYSLDDVINFKSA</sequence>
<dbReference type="GO" id="GO:0003677">
    <property type="term" value="F:DNA binding"/>
    <property type="evidence" value="ECO:0007669"/>
    <property type="project" value="UniProtKB-KW"/>
</dbReference>
<dbReference type="EMBL" id="LN614828">
    <property type="protein sequence ID" value="CEG59187.1"/>
    <property type="molecule type" value="Genomic_DNA"/>
</dbReference>
<keyword evidence="2" id="KW-0815">Transposition</keyword>
<dbReference type="RefSeq" id="WP_052674069.1">
    <property type="nucleotide sequence ID" value="NZ_LN614828.1"/>
</dbReference>
<evidence type="ECO:0000256" key="3">
    <source>
        <dbReference type="ARBA" id="ARBA00023125"/>
    </source>
</evidence>
<name>A0A098GBC8_9GAMM</name>
<reference evidence="9" key="2">
    <citation type="submission" date="2014-09" db="EMBL/GenBank/DDBJ databases">
        <authorList>
            <person name="GOMEZ-VALERO Laura"/>
        </authorList>
    </citation>
    <scope>NUCLEOTIDE SEQUENCE</scope>
    <source>
        <strain evidence="9">LLAP-10</strain>
        <plasmid evidence="9">II</plasmid>
    </source>
</reference>
<reference evidence="10" key="1">
    <citation type="submission" date="2014-09" db="EMBL/GenBank/DDBJ databases">
        <authorList>
            <person name="Gomez-Valero L."/>
        </authorList>
    </citation>
    <scope>NUCLEOTIDE SEQUENCE [LARGE SCALE GENOMIC DNA]</scope>
    <source>
        <strain evidence="10">ATCC700992</strain>
        <plasmid evidence="10">LLAP10_pA</plasmid>
    </source>
</reference>
<geneLocation type="plasmid" evidence="9">
    <name>II</name>
</geneLocation>
<keyword evidence="3" id="KW-0238">DNA-binding</keyword>
<dbReference type="HOGENOM" id="CLU_009098_14_1_6"/>
<dbReference type="KEGG" id="lfa:LFA_pA0177"/>
<evidence type="ECO:0000313" key="10">
    <source>
        <dbReference type="Proteomes" id="UP000032430"/>
    </source>
</evidence>
<dbReference type="InterPro" id="IPR002513">
    <property type="entry name" value="Tn3_Tnp_DDE_dom"/>
</dbReference>
<keyword evidence="10" id="KW-1185">Reference proteome</keyword>
<accession>A0A098GBC8</accession>
<evidence type="ECO:0000256" key="5">
    <source>
        <dbReference type="SAM" id="MobiDB-lite"/>
    </source>
</evidence>
<dbReference type="InterPro" id="IPR047653">
    <property type="entry name" value="Tn3-like_transpos"/>
</dbReference>
<organism evidence="9 10">
    <name type="scientific">Legionella fallonii LLAP-10</name>
    <dbReference type="NCBI Taxonomy" id="1212491"/>
    <lineage>
        <taxon>Bacteria</taxon>
        <taxon>Pseudomonadati</taxon>
        <taxon>Pseudomonadota</taxon>
        <taxon>Gammaproteobacteria</taxon>
        <taxon>Legionellales</taxon>
        <taxon>Legionellaceae</taxon>
        <taxon>Legionella</taxon>
    </lineage>
</organism>
<dbReference type="Proteomes" id="UP000032430">
    <property type="component" value="Plasmid II"/>
</dbReference>
<dbReference type="GO" id="GO:0004803">
    <property type="term" value="F:transposase activity"/>
    <property type="evidence" value="ECO:0007669"/>
    <property type="project" value="InterPro"/>
</dbReference>